<protein>
    <recommendedName>
        <fullName evidence="3">Preprotein translocase subunit SecA</fullName>
    </recommendedName>
</protein>
<accession>A0A0L6Z7T4</accession>
<comment type="caution">
    <text evidence="1">The sequence shown here is derived from an EMBL/GenBank/DDBJ whole genome shotgun (WGS) entry which is preliminary data.</text>
</comment>
<dbReference type="PANTHER" id="PTHR33747">
    <property type="entry name" value="UPF0225 PROTEIN SCO1677"/>
    <property type="match status" value="1"/>
</dbReference>
<dbReference type="AlphaFoldDB" id="A0A0L6Z7T4"/>
<reference evidence="2" key="1">
    <citation type="submission" date="2015-08" db="EMBL/GenBank/DDBJ databases">
        <title>Genome sequence of the strict anaerobe Clostridium homopropionicum LuHBu1 (DSM 5847T).</title>
        <authorList>
            <person name="Poehlein A."/>
            <person name="Beck M."/>
            <person name="Schiel-Bengelsdorf B."/>
            <person name="Bengelsdorf F.R."/>
            <person name="Daniel R."/>
            <person name="Duerre P."/>
        </authorList>
    </citation>
    <scope>NUCLEOTIDE SEQUENCE [LARGE SCALE GENOMIC DNA]</scope>
    <source>
        <strain evidence="2">DSM 5847</strain>
    </source>
</reference>
<dbReference type="NCBIfam" id="NF004088">
    <property type="entry name" value="PRK05590.1"/>
    <property type="match status" value="1"/>
</dbReference>
<keyword evidence="2" id="KW-1185">Reference proteome</keyword>
<sequence length="167" mass="19257">MSLYESWTNMVVDYVKHKGEAAFWKEYGEMEKKIYSKILANHGKIVSGKVQTLAEEFQTEIKFFVGFLDGINDSLTEALDMENITEDTEISLNIDYDKLYFNMVDAKAEYLYTLPQWDGIFSEEKRKEIVKQWRASKTVVKEDKIGRNDPCICGSGKKYKKCCGANA</sequence>
<organism evidence="1 2">
    <name type="scientific">Clostridium homopropionicum DSM 5847</name>
    <dbReference type="NCBI Taxonomy" id="1121318"/>
    <lineage>
        <taxon>Bacteria</taxon>
        <taxon>Bacillati</taxon>
        <taxon>Bacillota</taxon>
        <taxon>Clostridia</taxon>
        <taxon>Eubacteriales</taxon>
        <taxon>Clostridiaceae</taxon>
        <taxon>Clostridium</taxon>
    </lineage>
</organism>
<evidence type="ECO:0000313" key="1">
    <source>
        <dbReference type="EMBL" id="KOA19031.1"/>
    </source>
</evidence>
<dbReference type="InterPro" id="IPR004027">
    <property type="entry name" value="SEC_C_motif"/>
</dbReference>
<dbReference type="PANTHER" id="PTHR33747:SF1">
    <property type="entry name" value="ADENYLATE CYCLASE-ASSOCIATED CAP C-TERMINAL DOMAIN-CONTAINING PROTEIN"/>
    <property type="match status" value="1"/>
</dbReference>
<dbReference type="SUPFAM" id="SSF103642">
    <property type="entry name" value="Sec-C motif"/>
    <property type="match status" value="1"/>
</dbReference>
<dbReference type="EMBL" id="LHUR01000029">
    <property type="protein sequence ID" value="KOA19031.1"/>
    <property type="molecule type" value="Genomic_DNA"/>
</dbReference>
<dbReference type="PATRIC" id="fig|1121318.3.peg.2544"/>
<name>A0A0L6Z7T4_9CLOT</name>
<dbReference type="Gene3D" id="3.10.450.50">
    <property type="match status" value="1"/>
</dbReference>
<dbReference type="Proteomes" id="UP000037043">
    <property type="component" value="Unassembled WGS sequence"/>
</dbReference>
<proteinExistence type="predicted"/>
<gene>
    <name evidence="1" type="ORF">CLHOM_25260</name>
</gene>
<dbReference type="Pfam" id="PF02810">
    <property type="entry name" value="SEC-C"/>
    <property type="match status" value="1"/>
</dbReference>
<dbReference type="STRING" id="36844.SAMN04488501_1237"/>
<dbReference type="RefSeq" id="WP_052222028.1">
    <property type="nucleotide sequence ID" value="NZ_LHUR01000029.1"/>
</dbReference>
<evidence type="ECO:0008006" key="3">
    <source>
        <dbReference type="Google" id="ProtNLM"/>
    </source>
</evidence>
<evidence type="ECO:0000313" key="2">
    <source>
        <dbReference type="Proteomes" id="UP000037043"/>
    </source>
</evidence>